<evidence type="ECO:0000256" key="2">
    <source>
        <dbReference type="ARBA" id="ARBA00022840"/>
    </source>
</evidence>
<evidence type="ECO:0000256" key="4">
    <source>
        <dbReference type="SAM" id="Phobius"/>
    </source>
</evidence>
<dbReference type="GO" id="GO:0006298">
    <property type="term" value="P:mismatch repair"/>
    <property type="evidence" value="ECO:0007669"/>
    <property type="project" value="InterPro"/>
</dbReference>
<dbReference type="OrthoDB" id="1711857at2759"/>
<dbReference type="Pfam" id="PF00488">
    <property type="entry name" value="MutS_V"/>
    <property type="match status" value="1"/>
</dbReference>
<dbReference type="PROSITE" id="PS00486">
    <property type="entry name" value="DNA_MISMATCH_REPAIR_2"/>
    <property type="match status" value="1"/>
</dbReference>
<accession>A0A2U1PEJ0</accession>
<keyword evidence="4" id="KW-1133">Transmembrane helix</keyword>
<keyword evidence="2" id="KW-0067">ATP-binding</keyword>
<dbReference type="GO" id="GO:0140664">
    <property type="term" value="F:ATP-dependent DNA damage sensor activity"/>
    <property type="evidence" value="ECO:0007669"/>
    <property type="project" value="InterPro"/>
</dbReference>
<evidence type="ECO:0000313" key="7">
    <source>
        <dbReference type="Proteomes" id="UP000245207"/>
    </source>
</evidence>
<keyword evidence="7" id="KW-1185">Reference proteome</keyword>
<dbReference type="STRING" id="35608.A0A2U1PEJ0"/>
<protein>
    <submittedName>
        <fullName evidence="6">Ribosome biogenesis protein BMS1/TSR1, AARP2CN</fullName>
    </submittedName>
</protein>
<comment type="caution">
    <text evidence="6">The sequence shown here is derived from an EMBL/GenBank/DDBJ whole genome shotgun (WGS) entry which is preliminary data.</text>
</comment>
<dbReference type="EMBL" id="PKPP01001257">
    <property type="protein sequence ID" value="PWA84165.1"/>
    <property type="molecule type" value="Genomic_DNA"/>
</dbReference>
<organism evidence="6 7">
    <name type="scientific">Artemisia annua</name>
    <name type="common">Sweet wormwood</name>
    <dbReference type="NCBI Taxonomy" id="35608"/>
    <lineage>
        <taxon>Eukaryota</taxon>
        <taxon>Viridiplantae</taxon>
        <taxon>Streptophyta</taxon>
        <taxon>Embryophyta</taxon>
        <taxon>Tracheophyta</taxon>
        <taxon>Spermatophyta</taxon>
        <taxon>Magnoliopsida</taxon>
        <taxon>eudicotyledons</taxon>
        <taxon>Gunneridae</taxon>
        <taxon>Pentapetalae</taxon>
        <taxon>asterids</taxon>
        <taxon>campanulids</taxon>
        <taxon>Asterales</taxon>
        <taxon>Asteraceae</taxon>
        <taxon>Asteroideae</taxon>
        <taxon>Anthemideae</taxon>
        <taxon>Artemisiinae</taxon>
        <taxon>Artemisia</taxon>
    </lineage>
</organism>
<keyword evidence="4" id="KW-0472">Membrane</keyword>
<dbReference type="PANTHER" id="PTHR48466">
    <property type="entry name" value="OS10G0509000 PROTEIN-RELATED"/>
    <property type="match status" value="1"/>
</dbReference>
<evidence type="ECO:0000256" key="3">
    <source>
        <dbReference type="ARBA" id="ARBA00023125"/>
    </source>
</evidence>
<dbReference type="InterPro" id="IPR045076">
    <property type="entry name" value="MutS"/>
</dbReference>
<dbReference type="InterPro" id="IPR000432">
    <property type="entry name" value="DNA_mismatch_repair_MutS_C"/>
</dbReference>
<dbReference type="GO" id="GO:0030983">
    <property type="term" value="F:mismatched DNA binding"/>
    <property type="evidence" value="ECO:0007669"/>
    <property type="project" value="InterPro"/>
</dbReference>
<sequence>MPTRCRWEQDRNATKGARAARLNRNKLMREQKRATLLKEKRASSGTASAPRVIVLFDLLASANVNSLAHGLLSLLSNESNGTPLPAVASSEYRLREMVRCHNTIVSTLALLSVSTFPGLYVLCLLFSGHLKQTSDILSQSTSQSLVLLDEVGAGTNPLEGAALGMSLLECFAEARALLTMATTHHGELKTLK</sequence>
<dbReference type="GO" id="GO:0005524">
    <property type="term" value="F:ATP binding"/>
    <property type="evidence" value="ECO:0007669"/>
    <property type="project" value="UniProtKB-KW"/>
</dbReference>
<gene>
    <name evidence="6" type="ORF">CTI12_AA162000</name>
</gene>
<feature type="transmembrane region" description="Helical" evidence="4">
    <location>
        <begin position="103"/>
        <end position="127"/>
    </location>
</feature>
<dbReference type="Gene3D" id="3.40.50.300">
    <property type="entry name" value="P-loop containing nucleotide triphosphate hydrolases"/>
    <property type="match status" value="1"/>
</dbReference>
<dbReference type="AlphaFoldDB" id="A0A2U1PEJ0"/>
<evidence type="ECO:0000256" key="1">
    <source>
        <dbReference type="ARBA" id="ARBA00022741"/>
    </source>
</evidence>
<dbReference type="Proteomes" id="UP000245207">
    <property type="component" value="Unassembled WGS sequence"/>
</dbReference>
<evidence type="ECO:0000259" key="5">
    <source>
        <dbReference type="PROSITE" id="PS00486"/>
    </source>
</evidence>
<dbReference type="PANTHER" id="PTHR48466:SF2">
    <property type="entry name" value="OS10G0509000 PROTEIN"/>
    <property type="match status" value="1"/>
</dbReference>
<dbReference type="InterPro" id="IPR027417">
    <property type="entry name" value="P-loop_NTPase"/>
</dbReference>
<feature type="domain" description="DNA mismatch repair proteins mutS family" evidence="5">
    <location>
        <begin position="144"/>
        <end position="160"/>
    </location>
</feature>
<keyword evidence="1" id="KW-0547">Nucleotide-binding</keyword>
<evidence type="ECO:0000313" key="6">
    <source>
        <dbReference type="EMBL" id="PWA84165.1"/>
    </source>
</evidence>
<name>A0A2U1PEJ0_ARTAN</name>
<keyword evidence="3" id="KW-0238">DNA-binding</keyword>
<keyword evidence="4" id="KW-0812">Transmembrane</keyword>
<reference evidence="6 7" key="1">
    <citation type="journal article" date="2018" name="Mol. Plant">
        <title>The genome of Artemisia annua provides insight into the evolution of Asteraceae family and artemisinin biosynthesis.</title>
        <authorList>
            <person name="Shen Q."/>
            <person name="Zhang L."/>
            <person name="Liao Z."/>
            <person name="Wang S."/>
            <person name="Yan T."/>
            <person name="Shi P."/>
            <person name="Liu M."/>
            <person name="Fu X."/>
            <person name="Pan Q."/>
            <person name="Wang Y."/>
            <person name="Lv Z."/>
            <person name="Lu X."/>
            <person name="Zhang F."/>
            <person name="Jiang W."/>
            <person name="Ma Y."/>
            <person name="Chen M."/>
            <person name="Hao X."/>
            <person name="Li L."/>
            <person name="Tang Y."/>
            <person name="Lv G."/>
            <person name="Zhou Y."/>
            <person name="Sun X."/>
            <person name="Brodelius P.E."/>
            <person name="Rose J.K.C."/>
            <person name="Tang K."/>
        </authorList>
    </citation>
    <scope>NUCLEOTIDE SEQUENCE [LARGE SCALE GENOMIC DNA]</scope>
    <source>
        <strain evidence="7">cv. Huhao1</strain>
        <tissue evidence="6">Leaf</tissue>
    </source>
</reference>
<dbReference type="SUPFAM" id="SSF52540">
    <property type="entry name" value="P-loop containing nucleoside triphosphate hydrolases"/>
    <property type="match status" value="1"/>
</dbReference>
<proteinExistence type="predicted"/>